<evidence type="ECO:0000256" key="5">
    <source>
        <dbReference type="ARBA" id="ARBA00023002"/>
    </source>
</evidence>
<keyword evidence="4" id="KW-0288">FMN</keyword>
<comment type="cofactor">
    <cofactor evidence="1">
        <name>FMN</name>
        <dbReference type="ChEBI" id="CHEBI:58210"/>
    </cofactor>
</comment>
<dbReference type="EMBL" id="JAUSVK010000001">
    <property type="protein sequence ID" value="MDQ0393317.1"/>
    <property type="molecule type" value="Genomic_DNA"/>
</dbReference>
<evidence type="ECO:0000256" key="2">
    <source>
        <dbReference type="ARBA" id="ARBA00007118"/>
    </source>
</evidence>
<organism evidence="7 8">
    <name type="scientific">Labrys monachus</name>
    <dbReference type="NCBI Taxonomy" id="217067"/>
    <lineage>
        <taxon>Bacteria</taxon>
        <taxon>Pseudomonadati</taxon>
        <taxon>Pseudomonadota</taxon>
        <taxon>Alphaproteobacteria</taxon>
        <taxon>Hyphomicrobiales</taxon>
        <taxon>Xanthobacteraceae</taxon>
        <taxon>Labrys</taxon>
    </lineage>
</organism>
<gene>
    <name evidence="7" type="ORF">J3R73_003109</name>
</gene>
<dbReference type="Pfam" id="PF00881">
    <property type="entry name" value="Nitroreductase"/>
    <property type="match status" value="1"/>
</dbReference>
<dbReference type="CDD" id="cd02136">
    <property type="entry name" value="PnbA_NfnB-like"/>
    <property type="match status" value="1"/>
</dbReference>
<evidence type="ECO:0000256" key="1">
    <source>
        <dbReference type="ARBA" id="ARBA00001917"/>
    </source>
</evidence>
<feature type="domain" description="Nitroreductase" evidence="6">
    <location>
        <begin position="7"/>
        <end position="164"/>
    </location>
</feature>
<dbReference type="Proteomes" id="UP001237448">
    <property type="component" value="Unassembled WGS sequence"/>
</dbReference>
<evidence type="ECO:0000256" key="4">
    <source>
        <dbReference type="ARBA" id="ARBA00022643"/>
    </source>
</evidence>
<reference evidence="7 8" key="1">
    <citation type="submission" date="2023-07" db="EMBL/GenBank/DDBJ databases">
        <title>Genomic Encyclopedia of Type Strains, Phase IV (KMG-IV): sequencing the most valuable type-strain genomes for metagenomic binning, comparative biology and taxonomic classification.</title>
        <authorList>
            <person name="Goeker M."/>
        </authorList>
    </citation>
    <scope>NUCLEOTIDE SEQUENCE [LARGE SCALE GENOMIC DNA]</scope>
    <source>
        <strain evidence="7 8">DSM 5896</strain>
    </source>
</reference>
<dbReference type="InterPro" id="IPR029479">
    <property type="entry name" value="Nitroreductase"/>
</dbReference>
<comment type="caution">
    <text evidence="7">The sequence shown here is derived from an EMBL/GenBank/DDBJ whole genome shotgun (WGS) entry which is preliminary data.</text>
</comment>
<keyword evidence="3" id="KW-0285">Flavoprotein</keyword>
<dbReference type="InterPro" id="IPR000415">
    <property type="entry name" value="Nitroreductase-like"/>
</dbReference>
<dbReference type="PANTHER" id="PTHR43673:SF2">
    <property type="entry name" value="NITROREDUCTASE"/>
    <property type="match status" value="1"/>
</dbReference>
<keyword evidence="8" id="KW-1185">Reference proteome</keyword>
<evidence type="ECO:0000259" key="6">
    <source>
        <dbReference type="Pfam" id="PF00881"/>
    </source>
</evidence>
<proteinExistence type="inferred from homology"/>
<dbReference type="PANTHER" id="PTHR43673">
    <property type="entry name" value="NAD(P)H NITROREDUCTASE YDGI-RELATED"/>
    <property type="match status" value="1"/>
</dbReference>
<name>A0ABU0FG52_9HYPH</name>
<protein>
    <submittedName>
        <fullName evidence="7">Nitroreductase</fullName>
    </submittedName>
</protein>
<evidence type="ECO:0000256" key="3">
    <source>
        <dbReference type="ARBA" id="ARBA00022630"/>
    </source>
</evidence>
<dbReference type="Gene3D" id="3.40.109.10">
    <property type="entry name" value="NADH Oxidase"/>
    <property type="match status" value="1"/>
</dbReference>
<sequence>MDLMEALKTRRAVRDFTDEPVTATAIEGLVAAAVLAPSAMNRQPWAFAVVQGTARLRDLSEQARRHALAHVAPGSPMAGHLADHSFEIFHGAAALVIVCAAGGDRQSAEDCCLAGESLMLAAHAEGLGTCWIGLARPWLAEASVKAELGISADLTPVAPIIVGHPRARPAATPRRPPAITWCR</sequence>
<evidence type="ECO:0000313" key="7">
    <source>
        <dbReference type="EMBL" id="MDQ0393317.1"/>
    </source>
</evidence>
<accession>A0ABU0FG52</accession>
<keyword evidence="5" id="KW-0560">Oxidoreductase</keyword>
<comment type="similarity">
    <text evidence="2">Belongs to the nitroreductase family.</text>
</comment>
<dbReference type="SUPFAM" id="SSF55469">
    <property type="entry name" value="FMN-dependent nitroreductase-like"/>
    <property type="match status" value="1"/>
</dbReference>
<dbReference type="RefSeq" id="WP_307428478.1">
    <property type="nucleotide sequence ID" value="NZ_JAUSVK010000001.1"/>
</dbReference>
<evidence type="ECO:0000313" key="8">
    <source>
        <dbReference type="Proteomes" id="UP001237448"/>
    </source>
</evidence>